<protein>
    <submittedName>
        <fullName evidence="1">Uncharacterized protein</fullName>
    </submittedName>
</protein>
<name>A0ABQ3Z4J1_9ACTN</name>
<accession>A0ABQ3Z4J1</accession>
<evidence type="ECO:0000313" key="2">
    <source>
        <dbReference type="Proteomes" id="UP000637628"/>
    </source>
</evidence>
<gene>
    <name evidence="1" type="ORF">Adu01nite_60760</name>
</gene>
<keyword evidence="2" id="KW-1185">Reference proteome</keyword>
<organism evidence="1 2">
    <name type="scientific">Paractinoplanes durhamensis</name>
    <dbReference type="NCBI Taxonomy" id="113563"/>
    <lineage>
        <taxon>Bacteria</taxon>
        <taxon>Bacillati</taxon>
        <taxon>Actinomycetota</taxon>
        <taxon>Actinomycetes</taxon>
        <taxon>Micromonosporales</taxon>
        <taxon>Micromonosporaceae</taxon>
        <taxon>Paractinoplanes</taxon>
    </lineage>
</organism>
<dbReference type="Gene3D" id="2.60.120.260">
    <property type="entry name" value="Galactose-binding domain-like"/>
    <property type="match status" value="1"/>
</dbReference>
<dbReference type="EMBL" id="BOML01000050">
    <property type="protein sequence ID" value="GIE04726.1"/>
    <property type="molecule type" value="Genomic_DNA"/>
</dbReference>
<dbReference type="Proteomes" id="UP000637628">
    <property type="component" value="Unassembled WGS sequence"/>
</dbReference>
<sequence>MVSGRHLLGPMMPALREYTPANKGLHVIHTGGEHASYLQLPVQAG</sequence>
<reference evidence="1 2" key="1">
    <citation type="submission" date="2021-01" db="EMBL/GenBank/DDBJ databases">
        <title>Whole genome shotgun sequence of Actinoplanes durhamensis NBRC 14914.</title>
        <authorList>
            <person name="Komaki H."/>
            <person name="Tamura T."/>
        </authorList>
    </citation>
    <scope>NUCLEOTIDE SEQUENCE [LARGE SCALE GENOMIC DNA]</scope>
    <source>
        <strain evidence="1 2">NBRC 14914</strain>
    </source>
</reference>
<comment type="caution">
    <text evidence="1">The sequence shown here is derived from an EMBL/GenBank/DDBJ whole genome shotgun (WGS) entry which is preliminary data.</text>
</comment>
<proteinExistence type="predicted"/>
<evidence type="ECO:0000313" key="1">
    <source>
        <dbReference type="EMBL" id="GIE04726.1"/>
    </source>
</evidence>